<organism evidence="2 3">
    <name type="scientific">Mycobacterium helveticum</name>
    <dbReference type="NCBI Taxonomy" id="2592811"/>
    <lineage>
        <taxon>Bacteria</taxon>
        <taxon>Bacillati</taxon>
        <taxon>Actinomycetota</taxon>
        <taxon>Actinomycetes</taxon>
        <taxon>Mycobacteriales</taxon>
        <taxon>Mycobacteriaceae</taxon>
        <taxon>Mycobacterium</taxon>
    </lineage>
</organism>
<dbReference type="PROSITE" id="PS51819">
    <property type="entry name" value="VOC"/>
    <property type="match status" value="2"/>
</dbReference>
<evidence type="ECO:0000313" key="3">
    <source>
        <dbReference type="Proteomes" id="UP000320513"/>
    </source>
</evidence>
<feature type="domain" description="VOC" evidence="1">
    <location>
        <begin position="142"/>
        <end position="258"/>
    </location>
</feature>
<dbReference type="Gene3D" id="3.10.180.10">
    <property type="entry name" value="2,3-Dihydroxybiphenyl 1,2-Dioxygenase, domain 1"/>
    <property type="match status" value="2"/>
</dbReference>
<gene>
    <name evidence="2" type="ORF">FPZ47_13950</name>
</gene>
<dbReference type="Proteomes" id="UP000320513">
    <property type="component" value="Unassembled WGS sequence"/>
</dbReference>
<name>A0A557XR87_9MYCO</name>
<dbReference type="CDD" id="cd07252">
    <property type="entry name" value="BphC1-RGP6_N_like"/>
    <property type="match status" value="1"/>
</dbReference>
<dbReference type="AlphaFoldDB" id="A0A557XR87"/>
<dbReference type="InterPro" id="IPR037523">
    <property type="entry name" value="VOC_core"/>
</dbReference>
<keyword evidence="3" id="KW-1185">Reference proteome</keyword>
<dbReference type="InterPro" id="IPR004360">
    <property type="entry name" value="Glyas_Fos-R_dOase_dom"/>
</dbReference>
<dbReference type="Pfam" id="PF00903">
    <property type="entry name" value="Glyoxalase"/>
    <property type="match status" value="1"/>
</dbReference>
<dbReference type="RefSeq" id="WP_144952153.1">
    <property type="nucleotide sequence ID" value="NZ_VMQU01000053.1"/>
</dbReference>
<dbReference type="OrthoDB" id="6909416at2"/>
<reference evidence="2 3" key="1">
    <citation type="submission" date="2019-07" db="EMBL/GenBank/DDBJ databases">
        <title>New Mycobacterium species.</title>
        <authorList>
            <person name="Tortoli E."/>
            <person name="Ghielmetti G."/>
            <person name="Friedel U."/>
            <person name="Trovato A."/>
        </authorList>
    </citation>
    <scope>NUCLEOTIDE SEQUENCE [LARGE SCALE GENOMIC DNA]</scope>
    <source>
        <strain evidence="2 3">16-83</strain>
    </source>
</reference>
<evidence type="ECO:0000259" key="1">
    <source>
        <dbReference type="PROSITE" id="PS51819"/>
    </source>
</evidence>
<protein>
    <submittedName>
        <fullName evidence="2">Glyoxalase</fullName>
    </submittedName>
</protein>
<dbReference type="EMBL" id="VMQU01000053">
    <property type="protein sequence ID" value="TVS88446.1"/>
    <property type="molecule type" value="Genomic_DNA"/>
</dbReference>
<dbReference type="SUPFAM" id="SSF54593">
    <property type="entry name" value="Glyoxalase/Bleomycin resistance protein/Dihydroxybiphenyl dioxygenase"/>
    <property type="match status" value="2"/>
</dbReference>
<accession>A0A557XR87</accession>
<sequence length="294" mass="32460">MTVRALGYLAAESPDAKEWLTFGPDILGMAAEQVGEGTVALRMDDHSHRITIHEGPRNRLRYLGWDTGSREALDRITATAERVGFTCTEGTEEDCANRAVLGLARVTDPAGIDHELFYGLEVEPKSFQPGRPLSGFVTGPQGLGHAVLFIPELASVEAFYLNVLGFHKSDEIHTFLNLNFYHCNPRHHSLALATMPGMRGLHHIMVQLNELDDVGIAYDLCKQQGLPISMTLGRHTNDQMVSFYVRSPSGFDIEYGWGAIEVDDQSWSVAKFNRASVWGHQMADLPPGAVEPTD</sequence>
<dbReference type="Pfam" id="PF22632">
    <property type="entry name" value="BphC_D1"/>
    <property type="match status" value="1"/>
</dbReference>
<feature type="domain" description="VOC" evidence="1">
    <location>
        <begin position="5"/>
        <end position="119"/>
    </location>
</feature>
<proteinExistence type="predicted"/>
<dbReference type="InterPro" id="IPR029068">
    <property type="entry name" value="Glyas_Bleomycin-R_OHBP_Dase"/>
</dbReference>
<comment type="caution">
    <text evidence="2">The sequence shown here is derived from an EMBL/GenBank/DDBJ whole genome shotgun (WGS) entry which is preliminary data.</text>
</comment>
<evidence type="ECO:0000313" key="2">
    <source>
        <dbReference type="EMBL" id="TVS88446.1"/>
    </source>
</evidence>
<dbReference type="CDD" id="cd07237">
    <property type="entry name" value="BphC1-RGP6_C_like"/>
    <property type="match status" value="1"/>
</dbReference>